<geneLocation type="nucleomorph" evidence="3"/>
<dbReference type="EMBL" id="AB996600">
    <property type="protein sequence ID" value="BAS01620.1"/>
    <property type="molecule type" value="Genomic_DNA"/>
</dbReference>
<organism evidence="3">
    <name type="scientific">Lotharella vacuolata</name>
    <dbReference type="NCBI Taxonomy" id="74820"/>
    <lineage>
        <taxon>Eukaryota</taxon>
        <taxon>Sar</taxon>
        <taxon>Rhizaria</taxon>
        <taxon>Cercozoa</taxon>
        <taxon>Chlorarachniophyceae</taxon>
        <taxon>Lotharella</taxon>
    </lineage>
</organism>
<dbReference type="GO" id="GO:0046540">
    <property type="term" value="C:U4/U6 x U5 tri-snRNP complex"/>
    <property type="evidence" value="ECO:0007669"/>
    <property type="project" value="TreeGrafter"/>
</dbReference>
<dbReference type="GO" id="GO:0005525">
    <property type="term" value="F:GTP binding"/>
    <property type="evidence" value="ECO:0007669"/>
    <property type="project" value="InterPro"/>
</dbReference>
<dbReference type="InterPro" id="IPR027417">
    <property type="entry name" value="P-loop_NTPase"/>
</dbReference>
<dbReference type="InterPro" id="IPR000640">
    <property type="entry name" value="EFG_V-like"/>
</dbReference>
<dbReference type="SUPFAM" id="SSF54211">
    <property type="entry name" value="Ribosomal protein S5 domain 2-like"/>
    <property type="match status" value="1"/>
</dbReference>
<dbReference type="GO" id="GO:0003924">
    <property type="term" value="F:GTPase activity"/>
    <property type="evidence" value="ECO:0007669"/>
    <property type="project" value="InterPro"/>
</dbReference>
<dbReference type="Pfam" id="PF00009">
    <property type="entry name" value="GTP_EFTU"/>
    <property type="match status" value="1"/>
</dbReference>
<dbReference type="InterPro" id="IPR020568">
    <property type="entry name" value="Ribosomal_Su5_D2-typ_SF"/>
</dbReference>
<evidence type="ECO:0000313" key="3">
    <source>
        <dbReference type="EMBL" id="BAS01620.1"/>
    </source>
</evidence>
<dbReference type="AlphaFoldDB" id="A0A0H5BK80"/>
<dbReference type="Pfam" id="PF00679">
    <property type="entry name" value="EFG_C"/>
    <property type="match status" value="1"/>
</dbReference>
<dbReference type="GO" id="GO:0071007">
    <property type="term" value="C:U2-type catalytic step 2 spliceosome"/>
    <property type="evidence" value="ECO:0007669"/>
    <property type="project" value="TreeGrafter"/>
</dbReference>
<dbReference type="SUPFAM" id="SSF52540">
    <property type="entry name" value="P-loop containing nucleoside triphosphate hydrolases"/>
    <property type="match status" value="1"/>
</dbReference>
<dbReference type="GO" id="GO:0005829">
    <property type="term" value="C:cytosol"/>
    <property type="evidence" value="ECO:0007669"/>
    <property type="project" value="TreeGrafter"/>
</dbReference>
<dbReference type="Gene3D" id="3.30.230.10">
    <property type="match status" value="1"/>
</dbReference>
<proteinExistence type="predicted"/>
<dbReference type="GO" id="GO:0000398">
    <property type="term" value="P:mRNA splicing, via spliceosome"/>
    <property type="evidence" value="ECO:0007669"/>
    <property type="project" value="TreeGrafter"/>
</dbReference>
<reference evidence="3" key="1">
    <citation type="journal article" date="2015" name="Genome Biol. Evol.">
        <title>Nucleomorph Genome Sequences of Two Chlorarachniophytes, Amorphochlora amoebiformis and Lotharella vacuolata.</title>
        <authorList>
            <person name="Suzuki S."/>
            <person name="Shirato S."/>
            <person name="Hirakawa Y."/>
            <person name="Ishida K."/>
        </authorList>
    </citation>
    <scope>NUCLEOTIDE SEQUENCE</scope>
    <source>
        <strain evidence="3">CCMP240</strain>
    </source>
</reference>
<dbReference type="PANTHER" id="PTHR42908">
    <property type="entry name" value="TRANSLATION ELONGATION FACTOR-RELATED"/>
    <property type="match status" value="1"/>
</dbReference>
<keyword evidence="3" id="KW-0542">Nucleomorph</keyword>
<dbReference type="Gene3D" id="3.30.70.240">
    <property type="match status" value="1"/>
</dbReference>
<sequence length="910" mass="107305">MFDAFGNFRSKSNFSFDTNKNLKKNQEKNILSKKENKLYTELHPLIFYKSLKNYQNHRNLLICGGFQYGKTSLIGSLFYEEKNSLPNLESFFIGSRKDEKIMQTTLKMNPISFFYFESQNKNCLFNILDTPGHSDLSSEIESGFRISDGIILLVDCIDGINILTKKLLNKILYFKKKCFIIYSKIDKIIFELKLPPEETMKKINYLSSKINKIIFFLENNDFVKYDPAKNNIGFLSSKYHSFFTVKSFIVLYYNKKIEKHTLKKICSFFWNTSFFIPKENLILKNKQGSLGLYSSIAFILLPFYKIINFCLTEHPKQLYKFLKHKNLLSKFIFIDKNYKNFLIKVLDYLFSYKKEFLDHLFEFFDNPRKSILNFLEHNIIYDIKFINKQNFFRNCLYNRAFICYINKCIPINTDFHFSYFSRILSGKLIKRNFYYHSKKKIKNKKILLKKIFLLQNDKSKILHEAFSGNLILIETEIIFKKHTYFALTDENFLKYNIQFNQKYFLNKSNIIISRPSMRVIIEPVLNYELSALLNSIKNIELYYPLINVYLQESGNIIVEGNGEFVLNLALKDLCNEFFSGTLIVSFPFIPLRETIISSTTMKCVSKSEKIPINLSLIATSIIINDYITRTHNSFFLLKDNKTIIDHVISKKFNFTLFRKWSKHNKFRLWKFTTENNCFNYLEDGRVGLMKTLFLSSKLKRSIIKVFINIFKGFLICCKSGPICYEPMEWVGFRILNIIPSPISNKHHNMQITNITKKLCFSAFTLASPRLMEPFYECEIITPFECVKLIANILKNRRSTFLHDLANPGTLYYMILSIVPVIESLGLEIDLRFHTQGQTFVQFFFSEWKIIKGSPFIFNKQNTANMINNKELSKKFAKLTRKRKGLNDTMNLQTLFEDEMIIDLLINPNSI</sequence>
<accession>A0A0H5BK80</accession>
<evidence type="ECO:0000259" key="2">
    <source>
        <dbReference type="Pfam" id="PF00679"/>
    </source>
</evidence>
<dbReference type="InterPro" id="IPR014721">
    <property type="entry name" value="Ribsml_uS5_D2-typ_fold_subgr"/>
</dbReference>
<name>A0A0H5BK80_9EUKA</name>
<dbReference type="Gene3D" id="3.30.70.870">
    <property type="entry name" value="Elongation Factor G (Translational Gtpase), domain 3"/>
    <property type="match status" value="1"/>
</dbReference>
<gene>
    <name evidence="3" type="primary">U5snRNP</name>
</gene>
<dbReference type="InterPro" id="IPR035647">
    <property type="entry name" value="EFG_III/V"/>
</dbReference>
<dbReference type="PANTHER" id="PTHR42908:SF6">
    <property type="entry name" value="116 KDA U5 SMALL NUCLEAR RIBONUCLEOPROTEIN COMPONENT"/>
    <property type="match status" value="1"/>
</dbReference>
<feature type="domain" description="Elongation factor EFG" evidence="2">
    <location>
        <begin position="769"/>
        <end position="854"/>
    </location>
</feature>
<evidence type="ECO:0000259" key="1">
    <source>
        <dbReference type="Pfam" id="PF00009"/>
    </source>
</evidence>
<dbReference type="Gene3D" id="3.40.50.300">
    <property type="entry name" value="P-loop containing nucleotide triphosphate hydrolases"/>
    <property type="match status" value="1"/>
</dbReference>
<dbReference type="InterPro" id="IPR000795">
    <property type="entry name" value="T_Tr_GTP-bd_dom"/>
</dbReference>
<dbReference type="GO" id="GO:0030623">
    <property type="term" value="F:U5 snRNA binding"/>
    <property type="evidence" value="ECO:0007669"/>
    <property type="project" value="TreeGrafter"/>
</dbReference>
<dbReference type="SUPFAM" id="SSF54980">
    <property type="entry name" value="EF-G C-terminal domain-like"/>
    <property type="match status" value="2"/>
</dbReference>
<feature type="domain" description="Tr-type G" evidence="1">
    <location>
        <begin position="56"/>
        <end position="203"/>
    </location>
</feature>
<protein>
    <submittedName>
        <fullName evidence="3">mRNA splicing factor U5 snRNP 116 kDa</fullName>
    </submittedName>
</protein>